<dbReference type="EC" id="2.3.1.266" evidence="2"/>
<evidence type="ECO:0000313" key="3">
    <source>
        <dbReference type="Proteomes" id="UP001377804"/>
    </source>
</evidence>
<feature type="domain" description="N-acetyltransferase" evidence="1">
    <location>
        <begin position="42"/>
        <end position="186"/>
    </location>
</feature>
<keyword evidence="2" id="KW-0689">Ribosomal protein</keyword>
<dbReference type="GO" id="GO:0008999">
    <property type="term" value="F:protein-N-terminal-alanine acetyltransferase activity"/>
    <property type="evidence" value="ECO:0007669"/>
    <property type="project" value="UniProtKB-EC"/>
</dbReference>
<comment type="caution">
    <text evidence="2">The sequence shown here is derived from an EMBL/GenBank/DDBJ whole genome shotgun (WGS) entry which is preliminary data.</text>
</comment>
<dbReference type="PANTHER" id="PTHR43617:SF20">
    <property type="entry name" value="N-ALPHA-ACETYLTRANSFERASE RIMI"/>
    <property type="match status" value="1"/>
</dbReference>
<dbReference type="PANTHER" id="PTHR43617">
    <property type="entry name" value="L-AMINO ACID N-ACETYLTRANSFERASE"/>
    <property type="match status" value="1"/>
</dbReference>
<dbReference type="Pfam" id="PF00583">
    <property type="entry name" value="Acetyltransf_1"/>
    <property type="match status" value="1"/>
</dbReference>
<dbReference type="PROSITE" id="PS51186">
    <property type="entry name" value="GNAT"/>
    <property type="match status" value="1"/>
</dbReference>
<dbReference type="SUPFAM" id="SSF55729">
    <property type="entry name" value="Acyl-CoA N-acyltransferases (Nat)"/>
    <property type="match status" value="1"/>
</dbReference>
<evidence type="ECO:0000313" key="2">
    <source>
        <dbReference type="EMBL" id="MEJ6348161.1"/>
    </source>
</evidence>
<dbReference type="Proteomes" id="UP001377804">
    <property type="component" value="Unassembled WGS sequence"/>
</dbReference>
<accession>A0ABU8SFK0</accession>
<gene>
    <name evidence="2" type="primary">rimI</name>
    <name evidence="2" type="ORF">R4Y45_02830</name>
</gene>
<dbReference type="InterPro" id="IPR050276">
    <property type="entry name" value="MshD_Acetyltransferase"/>
</dbReference>
<dbReference type="GO" id="GO:0005840">
    <property type="term" value="C:ribosome"/>
    <property type="evidence" value="ECO:0007669"/>
    <property type="project" value="UniProtKB-KW"/>
</dbReference>
<evidence type="ECO:0000259" key="1">
    <source>
        <dbReference type="PROSITE" id="PS51186"/>
    </source>
</evidence>
<keyword evidence="2" id="KW-0012">Acyltransferase</keyword>
<dbReference type="CDD" id="cd04301">
    <property type="entry name" value="NAT_SF"/>
    <property type="match status" value="1"/>
</dbReference>
<dbReference type="InterPro" id="IPR016181">
    <property type="entry name" value="Acyl_CoA_acyltransferase"/>
</dbReference>
<protein>
    <submittedName>
        <fullName evidence="2">Ribosomal protein S18-alanine N-acetyltransferase</fullName>
        <ecNumber evidence="2">2.3.1.266</ecNumber>
    </submittedName>
</protein>
<dbReference type="NCBIfam" id="TIGR01575">
    <property type="entry name" value="rimI"/>
    <property type="match status" value="1"/>
</dbReference>
<organism evidence="2 3">
    <name type="scientific">Holzapfeliella saturejae</name>
    <dbReference type="NCBI Taxonomy" id="3082953"/>
    <lineage>
        <taxon>Bacteria</taxon>
        <taxon>Bacillati</taxon>
        <taxon>Bacillota</taxon>
        <taxon>Bacilli</taxon>
        <taxon>Lactobacillales</taxon>
        <taxon>Lactobacillaceae</taxon>
        <taxon>Holzapfeliella</taxon>
    </lineage>
</organism>
<name>A0ABU8SFK0_9LACO</name>
<dbReference type="Gene3D" id="3.40.630.30">
    <property type="match status" value="1"/>
</dbReference>
<dbReference type="EMBL" id="JAWMWG010000001">
    <property type="protein sequence ID" value="MEJ6348161.1"/>
    <property type="molecule type" value="Genomic_DNA"/>
</dbReference>
<keyword evidence="2" id="KW-0687">Ribonucleoprotein</keyword>
<dbReference type="RefSeq" id="WP_339969066.1">
    <property type="nucleotide sequence ID" value="NZ_JAWMWG010000001.1"/>
</dbReference>
<keyword evidence="3" id="KW-1185">Reference proteome</keyword>
<reference evidence="2 3" key="1">
    <citation type="submission" date="2023-10" db="EMBL/GenBank/DDBJ databases">
        <title>Holzapfeliella saturejae sp. nov. isolated from Satureja montana flowers.</title>
        <authorList>
            <person name="Alcantara C."/>
            <person name="Zuniga M."/>
            <person name="Landete J.M."/>
            <person name="Monedero V."/>
        </authorList>
    </citation>
    <scope>NUCLEOTIDE SEQUENCE [LARGE SCALE GENOMIC DNA]</scope>
    <source>
        <strain evidence="2 3">He02</strain>
    </source>
</reference>
<proteinExistence type="predicted"/>
<dbReference type="InterPro" id="IPR000182">
    <property type="entry name" value="GNAT_dom"/>
</dbReference>
<keyword evidence="2" id="KW-0808">Transferase</keyword>
<dbReference type="InterPro" id="IPR006464">
    <property type="entry name" value="AcTrfase_RimI/Ard1"/>
</dbReference>
<sequence length="186" mass="22156">MMVISMLKRFRTILGFSQLFFSLPIHEQPLYLKLQDDTFKLIKADLMHLDDLMAAQYQIYQSSPWDKFAFRQELLNTHRRLYLALFCQNKLVGYIGVKFTPAFREAHITNVGIIPEYQNRHLGQHLIQLVCDYAKQLNLNKVNLEVRIDNEKAQYIYQKMGFNKVRIRKNYYYLEKIDGVTMVKPL</sequence>